<keyword evidence="4" id="KW-0233">DNA recombination</keyword>
<dbReference type="PANTHER" id="PTHR30563:SF0">
    <property type="entry name" value="DNA RECOMBINATION PROTEIN RMUC"/>
    <property type="match status" value="1"/>
</dbReference>
<comment type="caution">
    <text evidence="6">The sequence shown here is derived from an EMBL/GenBank/DDBJ whole genome shotgun (WGS) entry which is preliminary data.</text>
</comment>
<evidence type="ECO:0000256" key="4">
    <source>
        <dbReference type="ARBA" id="ARBA00023172"/>
    </source>
</evidence>
<dbReference type="AlphaFoldDB" id="A0A6N9YTA2"/>
<protein>
    <submittedName>
        <fullName evidence="6">DNA recombination protein RmuC</fullName>
    </submittedName>
</protein>
<dbReference type="Proteomes" id="UP000469185">
    <property type="component" value="Unassembled WGS sequence"/>
</dbReference>
<comment type="function">
    <text evidence="1">Involved in DNA recombination.</text>
</comment>
<evidence type="ECO:0000256" key="5">
    <source>
        <dbReference type="SAM" id="Coils"/>
    </source>
</evidence>
<evidence type="ECO:0000313" key="7">
    <source>
        <dbReference type="Proteomes" id="UP000469185"/>
    </source>
</evidence>
<reference evidence="6 7" key="1">
    <citation type="submission" date="2020-02" db="EMBL/GenBank/DDBJ databases">
        <authorList>
            <person name="Li X.-J."/>
            <person name="Feng X.-M."/>
        </authorList>
    </citation>
    <scope>NUCLEOTIDE SEQUENCE [LARGE SCALE GENOMIC DNA]</scope>
    <source>
        <strain evidence="6 7">CGMCC 4.7225</strain>
    </source>
</reference>
<name>A0A6N9YTA2_9ACTN</name>
<dbReference type="Pfam" id="PF02646">
    <property type="entry name" value="RmuC"/>
    <property type="match status" value="1"/>
</dbReference>
<evidence type="ECO:0000313" key="6">
    <source>
        <dbReference type="EMBL" id="NED98049.1"/>
    </source>
</evidence>
<evidence type="ECO:0000256" key="1">
    <source>
        <dbReference type="ARBA" id="ARBA00003416"/>
    </source>
</evidence>
<dbReference type="PANTHER" id="PTHR30563">
    <property type="entry name" value="DNA RECOMBINATION PROTEIN RMUC"/>
    <property type="match status" value="1"/>
</dbReference>
<dbReference type="EMBL" id="JAAGOB010000016">
    <property type="protein sequence ID" value="NED98049.1"/>
    <property type="molecule type" value="Genomic_DNA"/>
</dbReference>
<evidence type="ECO:0000256" key="3">
    <source>
        <dbReference type="ARBA" id="ARBA00023054"/>
    </source>
</evidence>
<dbReference type="RefSeq" id="WP_163820845.1">
    <property type="nucleotide sequence ID" value="NZ_JAAGOB010000016.1"/>
</dbReference>
<accession>A0A6N9YTA2</accession>
<gene>
    <name evidence="6" type="primary">rmuC</name>
    <name evidence="6" type="ORF">G1H11_22380</name>
</gene>
<dbReference type="GO" id="GO:0006310">
    <property type="term" value="P:DNA recombination"/>
    <property type="evidence" value="ECO:0007669"/>
    <property type="project" value="UniProtKB-KW"/>
</dbReference>
<keyword evidence="7" id="KW-1185">Reference proteome</keyword>
<proteinExistence type="inferred from homology"/>
<organism evidence="6 7">
    <name type="scientific">Phytoactinopolyspora alkaliphila</name>
    <dbReference type="NCBI Taxonomy" id="1783498"/>
    <lineage>
        <taxon>Bacteria</taxon>
        <taxon>Bacillati</taxon>
        <taxon>Actinomycetota</taxon>
        <taxon>Actinomycetes</taxon>
        <taxon>Jiangellales</taxon>
        <taxon>Jiangellaceae</taxon>
        <taxon>Phytoactinopolyspora</taxon>
    </lineage>
</organism>
<dbReference type="InterPro" id="IPR003798">
    <property type="entry name" value="DNA_recombination_RmuC"/>
</dbReference>
<evidence type="ECO:0000256" key="2">
    <source>
        <dbReference type="ARBA" id="ARBA00009840"/>
    </source>
</evidence>
<keyword evidence="3 5" id="KW-0175">Coiled coil</keyword>
<feature type="coiled-coil region" evidence="5">
    <location>
        <begin position="45"/>
        <end position="86"/>
    </location>
</feature>
<comment type="similarity">
    <text evidence="2">Belongs to the RmuC family.</text>
</comment>
<sequence>MTAHVFTALAAAVIGLVLGALVVRARAAAELATANARRDAVLAERDTLRADYAALTDRYDDVLRQLQQARGEQARLEVELGHARADTEDKLDLLRREQDRFGHEFERLSAAALRQNRDEFLQLAAERFKNVTGELDQRHTAVEALVKPLNEQLDKVTDHVHALEKARTQAYTELRAQMETMGRSSEQLRLETQQLVSALRAPQVRGRWGELQLRRVVEAAGMLEHVDFTEQTSVMTVDGRLRPDMLVKLAGGKNIVVDAKVAFSGFLEAQEARDEAARAKRLAAHARHLRDHIEGLARKEYWEQFSPSPEFVVMFVPSDVFLNAAMEQDPSLYEFAFERNVVLTTPGTLVALLRTVAYTWRQEALAANAQQVLTLGRELHSRLATMGGHMGKLGRQLDGAVSAYNSTVSSLESRVLVTARKLADLKVVDNQLESPDQVDRAARHIQAPELAAAADQALVTVEDIDRRYGIDVGASEGLASENRAKDGTDG</sequence>